<name>A0AA35V9Q3_9HYPO</name>
<sequence length="105" mass="11721">MVPVPRGVTPSCAFSSSSSLPTISPMEGFKLFSAREAPTYQSGFFSLMVCFAIATAACLALRFYLVFENRRQDRAGFDDSILPSDALDINMMDKTDKEIKQFRYV</sequence>
<keyword evidence="3" id="KW-1185">Reference proteome</keyword>
<reference evidence="2" key="1">
    <citation type="submission" date="2023-01" db="EMBL/GenBank/DDBJ databases">
        <authorList>
            <person name="Piombo E."/>
        </authorList>
    </citation>
    <scope>NUCLEOTIDE SEQUENCE</scope>
</reference>
<dbReference type="Proteomes" id="UP001160390">
    <property type="component" value="Unassembled WGS sequence"/>
</dbReference>
<evidence type="ECO:0000256" key="1">
    <source>
        <dbReference type="SAM" id="Phobius"/>
    </source>
</evidence>
<protein>
    <submittedName>
        <fullName evidence="2">Uncharacterized protein</fullName>
    </submittedName>
</protein>
<dbReference type="AlphaFoldDB" id="A0AA35V9Q3"/>
<keyword evidence="1" id="KW-1133">Transmembrane helix</keyword>
<keyword evidence="1" id="KW-0472">Membrane</keyword>
<gene>
    <name evidence="2" type="ORF">CCHLO57077_00002857</name>
</gene>
<proteinExistence type="predicted"/>
<organism evidence="2 3">
    <name type="scientific">Clonostachys chloroleuca</name>
    <dbReference type="NCBI Taxonomy" id="1926264"/>
    <lineage>
        <taxon>Eukaryota</taxon>
        <taxon>Fungi</taxon>
        <taxon>Dikarya</taxon>
        <taxon>Ascomycota</taxon>
        <taxon>Pezizomycotina</taxon>
        <taxon>Sordariomycetes</taxon>
        <taxon>Hypocreomycetidae</taxon>
        <taxon>Hypocreales</taxon>
        <taxon>Bionectriaceae</taxon>
        <taxon>Clonostachys</taxon>
    </lineage>
</organism>
<keyword evidence="1" id="KW-0812">Transmembrane</keyword>
<dbReference type="EMBL" id="CABFNP030001299">
    <property type="protein sequence ID" value="CAI6098830.1"/>
    <property type="molecule type" value="Genomic_DNA"/>
</dbReference>
<evidence type="ECO:0000313" key="3">
    <source>
        <dbReference type="Proteomes" id="UP001160390"/>
    </source>
</evidence>
<evidence type="ECO:0000313" key="2">
    <source>
        <dbReference type="EMBL" id="CAI6098830.1"/>
    </source>
</evidence>
<comment type="caution">
    <text evidence="2">The sequence shown here is derived from an EMBL/GenBank/DDBJ whole genome shotgun (WGS) entry which is preliminary data.</text>
</comment>
<accession>A0AA35V9Q3</accession>
<feature type="transmembrane region" description="Helical" evidence="1">
    <location>
        <begin position="43"/>
        <end position="65"/>
    </location>
</feature>